<dbReference type="STRING" id="1963862.B4O97_06645"/>
<reference evidence="3 4" key="1">
    <citation type="submission" date="2017-03" db="EMBL/GenBank/DDBJ databases">
        <title>Draft Genome sequence of Marispirochaeta sp. strain JC444.</title>
        <authorList>
            <person name="Shivani Y."/>
            <person name="Subhash Y."/>
            <person name="Sasikala C."/>
            <person name="Ramana C."/>
        </authorList>
    </citation>
    <scope>NUCLEOTIDE SEQUENCE [LARGE SCALE GENOMIC DNA]</scope>
    <source>
        <strain evidence="3 4">JC444</strain>
    </source>
</reference>
<gene>
    <name evidence="3" type="ORF">B4O97_06645</name>
</gene>
<proteinExistence type="predicted"/>
<feature type="domain" description="Ferrous iron transporter FeoA-like" evidence="2">
    <location>
        <begin position="10"/>
        <end position="84"/>
    </location>
</feature>
<dbReference type="InterPro" id="IPR038157">
    <property type="entry name" value="FeoA_core_dom"/>
</dbReference>
<evidence type="ECO:0000259" key="2">
    <source>
        <dbReference type="SMART" id="SM00899"/>
    </source>
</evidence>
<dbReference type="OrthoDB" id="5665at2"/>
<dbReference type="Proteomes" id="UP000192343">
    <property type="component" value="Unassembled WGS sequence"/>
</dbReference>
<dbReference type="SUPFAM" id="SSF50037">
    <property type="entry name" value="C-terminal domain of transcriptional repressors"/>
    <property type="match status" value="1"/>
</dbReference>
<keyword evidence="4" id="KW-1185">Reference proteome</keyword>
<protein>
    <recommendedName>
        <fullName evidence="2">Ferrous iron transporter FeoA-like domain-containing protein</fullName>
    </recommendedName>
</protein>
<sequence>MRHSDGNTMMTLRTPADLRTGRSCRVSALGKGRSFRARMVSLGIRPGAILTVVGGHGAGPRLLQVGPQRVMIGAEMVRHIFVTEEPYNE</sequence>
<evidence type="ECO:0000313" key="4">
    <source>
        <dbReference type="Proteomes" id="UP000192343"/>
    </source>
</evidence>
<organism evidence="3 4">
    <name type="scientific">Marispirochaeta aestuarii</name>
    <dbReference type="NCBI Taxonomy" id="1963862"/>
    <lineage>
        <taxon>Bacteria</taxon>
        <taxon>Pseudomonadati</taxon>
        <taxon>Spirochaetota</taxon>
        <taxon>Spirochaetia</taxon>
        <taxon>Spirochaetales</taxon>
        <taxon>Spirochaetaceae</taxon>
        <taxon>Marispirochaeta</taxon>
    </lineage>
</organism>
<dbReference type="GO" id="GO:0046914">
    <property type="term" value="F:transition metal ion binding"/>
    <property type="evidence" value="ECO:0007669"/>
    <property type="project" value="InterPro"/>
</dbReference>
<dbReference type="SMART" id="SM00899">
    <property type="entry name" value="FeoA"/>
    <property type="match status" value="1"/>
</dbReference>
<name>A0A1Y1RZK5_9SPIO</name>
<dbReference type="Pfam" id="PF04023">
    <property type="entry name" value="FeoA"/>
    <property type="match status" value="1"/>
</dbReference>
<comment type="caution">
    <text evidence="3">The sequence shown here is derived from an EMBL/GenBank/DDBJ whole genome shotgun (WGS) entry which is preliminary data.</text>
</comment>
<dbReference type="InterPro" id="IPR007167">
    <property type="entry name" value="Fe-transptr_FeoA-like"/>
</dbReference>
<evidence type="ECO:0000256" key="1">
    <source>
        <dbReference type="ARBA" id="ARBA00023004"/>
    </source>
</evidence>
<dbReference type="EMBL" id="MWQY01000006">
    <property type="protein sequence ID" value="ORC36264.1"/>
    <property type="molecule type" value="Genomic_DNA"/>
</dbReference>
<dbReference type="InterPro" id="IPR008988">
    <property type="entry name" value="Transcriptional_repressor_C"/>
</dbReference>
<evidence type="ECO:0000313" key="3">
    <source>
        <dbReference type="EMBL" id="ORC36264.1"/>
    </source>
</evidence>
<dbReference type="RefSeq" id="WP_083049405.1">
    <property type="nucleotide sequence ID" value="NZ_CAXXQO010000003.1"/>
</dbReference>
<keyword evidence="1" id="KW-0408">Iron</keyword>
<dbReference type="Gene3D" id="2.30.30.90">
    <property type="match status" value="1"/>
</dbReference>
<dbReference type="AlphaFoldDB" id="A0A1Y1RZK5"/>
<accession>A0A1Y1RZK5</accession>